<protein>
    <submittedName>
        <fullName evidence="1">Uncharacterized protein</fullName>
    </submittedName>
</protein>
<organism evidence="1">
    <name type="scientific">marine sediment metagenome</name>
    <dbReference type="NCBI Taxonomy" id="412755"/>
    <lineage>
        <taxon>unclassified sequences</taxon>
        <taxon>metagenomes</taxon>
        <taxon>ecological metagenomes</taxon>
    </lineage>
</organism>
<comment type="caution">
    <text evidence="1">The sequence shown here is derived from an EMBL/GenBank/DDBJ whole genome shotgun (WGS) entry which is preliminary data.</text>
</comment>
<reference evidence="1" key="1">
    <citation type="journal article" date="2015" name="Nature">
        <title>Complex archaea that bridge the gap between prokaryotes and eukaryotes.</title>
        <authorList>
            <person name="Spang A."/>
            <person name="Saw J.H."/>
            <person name="Jorgensen S.L."/>
            <person name="Zaremba-Niedzwiedzka K."/>
            <person name="Martijn J."/>
            <person name="Lind A.E."/>
            <person name="van Eijk R."/>
            <person name="Schleper C."/>
            <person name="Guy L."/>
            <person name="Ettema T.J."/>
        </authorList>
    </citation>
    <scope>NUCLEOTIDE SEQUENCE</scope>
</reference>
<name>A0A0F8XDI4_9ZZZZ</name>
<evidence type="ECO:0000313" key="1">
    <source>
        <dbReference type="EMBL" id="KKK66873.1"/>
    </source>
</evidence>
<proteinExistence type="predicted"/>
<dbReference type="AlphaFoldDB" id="A0A0F8XDI4"/>
<feature type="non-terminal residue" evidence="1">
    <location>
        <position position="86"/>
    </location>
</feature>
<accession>A0A0F8XDI4</accession>
<gene>
    <name evidence="1" type="ORF">LCGC14_2959740</name>
</gene>
<dbReference type="EMBL" id="LAZR01059874">
    <property type="protein sequence ID" value="KKK66873.1"/>
    <property type="molecule type" value="Genomic_DNA"/>
</dbReference>
<sequence>MTDPQRVECTALNSLIYALVRVIYSVEEPFRQQSFHSYHTMVQFNINEEQKNRYSDYSWCKAKLNGILAKLDYRKAWGKTVGTNGL</sequence>